<evidence type="ECO:0000313" key="2">
    <source>
        <dbReference type="EMBL" id="KAJ3502389.1"/>
    </source>
</evidence>
<feature type="region of interest" description="Disordered" evidence="1">
    <location>
        <begin position="126"/>
        <end position="149"/>
    </location>
</feature>
<evidence type="ECO:0000256" key="1">
    <source>
        <dbReference type="SAM" id="MobiDB-lite"/>
    </source>
</evidence>
<feature type="compositionally biased region" description="Low complexity" evidence="1">
    <location>
        <begin position="1"/>
        <end position="16"/>
    </location>
</feature>
<feature type="compositionally biased region" description="Basic and acidic residues" evidence="1">
    <location>
        <begin position="17"/>
        <end position="27"/>
    </location>
</feature>
<feature type="compositionally biased region" description="Polar residues" evidence="1">
    <location>
        <begin position="215"/>
        <end position="227"/>
    </location>
</feature>
<dbReference type="EMBL" id="JANKHO010001290">
    <property type="protein sequence ID" value="KAJ3502389.1"/>
    <property type="molecule type" value="Genomic_DNA"/>
</dbReference>
<feature type="compositionally biased region" description="Low complexity" evidence="1">
    <location>
        <begin position="261"/>
        <end position="300"/>
    </location>
</feature>
<evidence type="ECO:0000313" key="3">
    <source>
        <dbReference type="Proteomes" id="UP001148786"/>
    </source>
</evidence>
<protein>
    <submittedName>
        <fullName evidence="2">Uncharacterized protein</fullName>
    </submittedName>
</protein>
<feature type="compositionally biased region" description="Low complexity" evidence="1">
    <location>
        <begin position="177"/>
        <end position="192"/>
    </location>
</feature>
<proteinExistence type="predicted"/>
<feature type="region of interest" description="Disordered" evidence="1">
    <location>
        <begin position="1"/>
        <end position="27"/>
    </location>
</feature>
<feature type="compositionally biased region" description="Basic and acidic residues" evidence="1">
    <location>
        <begin position="345"/>
        <end position="363"/>
    </location>
</feature>
<reference evidence="2" key="1">
    <citation type="submission" date="2022-07" db="EMBL/GenBank/DDBJ databases">
        <title>Genome Sequence of Agrocybe chaxingu.</title>
        <authorList>
            <person name="Buettner E."/>
        </authorList>
    </citation>
    <scope>NUCLEOTIDE SEQUENCE</scope>
    <source>
        <strain evidence="2">MP-N11</strain>
    </source>
</reference>
<keyword evidence="3" id="KW-1185">Reference proteome</keyword>
<sequence length="363" mass="39471">MYAPSATAATSVPVASGHDRGGVLVRDERAGSLSVHINVDRGEGTSSGPVAHRLTGPGVVGLHEPSPFAPPLHLVSAQSAAQDRSKRAKRPKPYDTSGRAKPAPILSGLDQPEQGVRSDIMARHTSVPKSPFTPYHATIPPSMNVQHHLDPYESPALEQFPQYLDPSSQPRTRHTNASSSSTALSQTLSTSSVAEQHFAQGPHPPFNPHHMIRSPYSTYSNITSEQLPPSPGPPAPPPPHREVESYPQTSRTTLTRPSRNSHTNTPTIPPTTFTTTAAQPAAASSPGPSSQYEEQAQAAQIRFQDPVVPEDHIASPIRPRELSIVQVKWESDRKRRQGYFSQEEGAEKSNFRHYNKEQCDYNG</sequence>
<feature type="compositionally biased region" description="Pro residues" evidence="1">
    <location>
        <begin position="228"/>
        <end position="238"/>
    </location>
</feature>
<feature type="region of interest" description="Disordered" evidence="1">
    <location>
        <begin position="76"/>
        <end position="112"/>
    </location>
</feature>
<dbReference type="AlphaFoldDB" id="A0A9W8K0Z6"/>
<gene>
    <name evidence="2" type="ORF">NLJ89_g8908</name>
</gene>
<accession>A0A9W8K0Z6</accession>
<dbReference type="OrthoDB" id="3066747at2759"/>
<feature type="compositionally biased region" description="Polar residues" evidence="1">
    <location>
        <begin position="246"/>
        <end position="260"/>
    </location>
</feature>
<name>A0A9W8K0Z6_9AGAR</name>
<comment type="caution">
    <text evidence="2">The sequence shown here is derived from an EMBL/GenBank/DDBJ whole genome shotgun (WGS) entry which is preliminary data.</text>
</comment>
<dbReference type="Proteomes" id="UP001148786">
    <property type="component" value="Unassembled WGS sequence"/>
</dbReference>
<feature type="region of interest" description="Disordered" evidence="1">
    <location>
        <begin position="331"/>
        <end position="363"/>
    </location>
</feature>
<organism evidence="2 3">
    <name type="scientific">Agrocybe chaxingu</name>
    <dbReference type="NCBI Taxonomy" id="84603"/>
    <lineage>
        <taxon>Eukaryota</taxon>
        <taxon>Fungi</taxon>
        <taxon>Dikarya</taxon>
        <taxon>Basidiomycota</taxon>
        <taxon>Agaricomycotina</taxon>
        <taxon>Agaricomycetes</taxon>
        <taxon>Agaricomycetidae</taxon>
        <taxon>Agaricales</taxon>
        <taxon>Agaricineae</taxon>
        <taxon>Strophariaceae</taxon>
        <taxon>Agrocybe</taxon>
    </lineage>
</organism>
<feature type="region of interest" description="Disordered" evidence="1">
    <location>
        <begin position="161"/>
        <end position="303"/>
    </location>
</feature>